<feature type="compositionally biased region" description="Pro residues" evidence="6">
    <location>
        <begin position="805"/>
        <end position="826"/>
    </location>
</feature>
<evidence type="ECO:0000313" key="10">
    <source>
        <dbReference type="Proteomes" id="UP001596233"/>
    </source>
</evidence>
<name>A0ABW1V2Z2_9BACL</name>
<comment type="subcellular location">
    <subcellularLocation>
        <location evidence="1">Secreted</location>
        <location evidence="1">Cell wall</location>
        <topology evidence="1">Peptidoglycan-anchor</topology>
    </subcellularLocation>
</comment>
<dbReference type="PROSITE" id="PS50978">
    <property type="entry name" value="NEAT"/>
    <property type="match status" value="3"/>
</dbReference>
<feature type="domain" description="SLH" evidence="8">
    <location>
        <begin position="1004"/>
        <end position="1067"/>
    </location>
</feature>
<organism evidence="9 10">
    <name type="scientific">Paenibacillus septentrionalis</name>
    <dbReference type="NCBI Taxonomy" id="429342"/>
    <lineage>
        <taxon>Bacteria</taxon>
        <taxon>Bacillati</taxon>
        <taxon>Bacillota</taxon>
        <taxon>Bacilli</taxon>
        <taxon>Bacillales</taxon>
        <taxon>Paenibacillaceae</taxon>
        <taxon>Paenibacillus</taxon>
    </lineage>
</organism>
<dbReference type="Gene3D" id="2.60.40.1850">
    <property type="match status" value="3"/>
</dbReference>
<dbReference type="InterPro" id="IPR050436">
    <property type="entry name" value="IsdA"/>
</dbReference>
<evidence type="ECO:0000313" key="9">
    <source>
        <dbReference type="EMBL" id="MFC6332601.1"/>
    </source>
</evidence>
<evidence type="ECO:0000256" key="3">
    <source>
        <dbReference type="ARBA" id="ARBA00022525"/>
    </source>
</evidence>
<dbReference type="Pfam" id="PF00395">
    <property type="entry name" value="SLH"/>
    <property type="match status" value="3"/>
</dbReference>
<feature type="compositionally biased region" description="Polar residues" evidence="6">
    <location>
        <begin position="945"/>
        <end position="958"/>
    </location>
</feature>
<gene>
    <name evidence="9" type="ORF">ACFP56_08175</name>
</gene>
<feature type="region of interest" description="Disordered" evidence="6">
    <location>
        <begin position="794"/>
        <end position="828"/>
    </location>
</feature>
<feature type="region of interest" description="Disordered" evidence="6">
    <location>
        <begin position="945"/>
        <end position="1003"/>
    </location>
</feature>
<dbReference type="SUPFAM" id="SSF158911">
    <property type="entry name" value="NEAT domain-like"/>
    <property type="match status" value="3"/>
</dbReference>
<keyword evidence="3" id="KW-0964">Secreted</keyword>
<keyword evidence="5" id="KW-0572">Peptidoglycan-anchor</keyword>
<dbReference type="InterPro" id="IPR037250">
    <property type="entry name" value="NEAT_dom_sf"/>
</dbReference>
<dbReference type="Gene3D" id="1.20.1270.90">
    <property type="entry name" value="AF1782-like"/>
    <property type="match status" value="2"/>
</dbReference>
<evidence type="ECO:0000259" key="8">
    <source>
        <dbReference type="PROSITE" id="PS51272"/>
    </source>
</evidence>
<dbReference type="InterPro" id="IPR001119">
    <property type="entry name" value="SLH_dom"/>
</dbReference>
<keyword evidence="4" id="KW-0732">Signal</keyword>
<dbReference type="InterPro" id="IPR006635">
    <property type="entry name" value="NEAT_dom"/>
</dbReference>
<dbReference type="PANTHER" id="PTHR37824">
    <property type="entry name" value="IRON-REGULATED SURFACE DETERMINANT PROTEIN C"/>
    <property type="match status" value="1"/>
</dbReference>
<proteinExistence type="predicted"/>
<evidence type="ECO:0000256" key="1">
    <source>
        <dbReference type="ARBA" id="ARBA00004168"/>
    </source>
</evidence>
<feature type="domain" description="NEAT" evidence="7">
    <location>
        <begin position="603"/>
        <end position="725"/>
    </location>
</feature>
<evidence type="ECO:0000259" key="7">
    <source>
        <dbReference type="PROSITE" id="PS50978"/>
    </source>
</evidence>
<evidence type="ECO:0000256" key="2">
    <source>
        <dbReference type="ARBA" id="ARBA00022512"/>
    </source>
</evidence>
<dbReference type="Pfam" id="PF05031">
    <property type="entry name" value="NEAT"/>
    <property type="match status" value="3"/>
</dbReference>
<dbReference type="CDD" id="cd06920">
    <property type="entry name" value="NEAT"/>
    <property type="match status" value="3"/>
</dbReference>
<dbReference type="SMART" id="SM00725">
    <property type="entry name" value="NEAT"/>
    <property type="match status" value="3"/>
</dbReference>
<comment type="caution">
    <text evidence="9">The sequence shown here is derived from an EMBL/GenBank/DDBJ whole genome shotgun (WGS) entry which is preliminary data.</text>
</comment>
<dbReference type="RefSeq" id="WP_379233135.1">
    <property type="nucleotide sequence ID" value="NZ_JBHSTE010000002.1"/>
</dbReference>
<evidence type="ECO:0000256" key="6">
    <source>
        <dbReference type="SAM" id="MobiDB-lite"/>
    </source>
</evidence>
<feature type="domain" description="NEAT" evidence="7">
    <location>
        <begin position="36"/>
        <end position="184"/>
    </location>
</feature>
<feature type="domain" description="SLH" evidence="8">
    <location>
        <begin position="1068"/>
        <end position="1126"/>
    </location>
</feature>
<feature type="domain" description="SLH" evidence="8">
    <location>
        <begin position="1127"/>
        <end position="1185"/>
    </location>
</feature>
<dbReference type="EMBL" id="JBHSTE010000002">
    <property type="protein sequence ID" value="MFC6332601.1"/>
    <property type="molecule type" value="Genomic_DNA"/>
</dbReference>
<dbReference type="PROSITE" id="PS51272">
    <property type="entry name" value="SLH"/>
    <property type="match status" value="3"/>
</dbReference>
<dbReference type="Proteomes" id="UP001596233">
    <property type="component" value="Unassembled WGS sequence"/>
</dbReference>
<keyword evidence="10" id="KW-1185">Reference proteome</keyword>
<sequence length="1185" mass="128540">MNRIRRVLSVLLIAALFVGLAVPASVSAYVEPGTIIPDGQYAVSFRYVKDGTTETSAADTFLVKDSGRLVVSNGKSVFEHEIKKANYATFAYLAARKAGAAKAVIHTVNDIESVTGQEGYEAVVVRDAEHPDNVVVQFVIEDIWKKQDILMHIDDKDNIYGLPIPYNHWYTAQLEINTSDITLPDHPGGGEEEPPVAGVTEQLFVQRVAEGYALYDDAVEGDYDGTYPAGSKQMLLGKLELAESLIKEEPGNLEAAYQVVDQAIKAFEASRIAVDKSRLVQWIETASAWVAGKADAGEREAGLPSNRAALSDGEYLPLDYFGPAVGYKGPVTKIKEQIAQALLLVDKENATQAEVNGAYNTANAAGDWALYEKQRVTAQDVEILVLDSLEKDAKLSPYANEISTHAVLLQQAGPDYYHAYANIAFYDQKDELTDRSIRTMSISAADGLFSRWSSTSALTVKQPDVTNTTAFANVLSGEHKDTIKVYQTEVRSSNRTYIQNDELWQGLWALQYPMELPEEERHTVFISFNKAYLDALQQLIDDAHILLDTAEEGTALGQHSAYHITRLEAAIATAQATADQLSAPRPQILEATKALHAAVDTFQAAQTKQVYFSVAHSSDEAFSRMEQYFEKPAIVATDDQGTMHVSFTVTSSSSVPELNVKTGNQFVAAATVSENKENDTRVVEFKVDDLSSLLDAQVRTVVPAMNYDRTHSIRLNFNGADNEELYDLILEATDAYDKAVEREQAGEYYEIARTALANAIKLAHEEAVRFPSDQETTDAAYQRLSKALETFKTVYEDDPGTGNPGPNPGTPSPGTPSPGTPSPGGPVYPADGNYYVPFTIYKNGTTQQSVAQDYVVPTALVKVTGNSKTVSFTVLRSKEITGLTIGGSSGSIAHSDTALNQRVVSFNLSNLSSSINGWVKVDWPEFNYHNSYDIQFKFHEAQASNAGINPSVPGSSHVPSAPNLPNPGSVNEEEQEEVKTDEEKPKQSDDNAQSGQQAGSNSGTATVAFSDAANHWAKASIEKAIKLGIVNGYADGSFRPNGIVTRGEFAVMLSRALKLEESSEVNTLTDFTSIPGWAKVHVARVVSEGLIQGYADSTFRTNDQLTRAQLAVIVARAAKLDVDAAGALQFSDAAQVPGWAQKEVAAAVKAGLIVGKKNNRFDANGTATRAEALTLIIRLLEKAGT</sequence>
<keyword evidence="2" id="KW-0134">Cell wall</keyword>
<evidence type="ECO:0000256" key="4">
    <source>
        <dbReference type="ARBA" id="ARBA00022729"/>
    </source>
</evidence>
<dbReference type="PANTHER" id="PTHR37824:SF1">
    <property type="entry name" value="IRON-REGULATED SURFACE DETERMINANT PROTEIN C"/>
    <property type="match status" value="1"/>
</dbReference>
<feature type="domain" description="NEAT" evidence="7">
    <location>
        <begin position="829"/>
        <end position="946"/>
    </location>
</feature>
<protein>
    <submittedName>
        <fullName evidence="9">NEAT domain-containing protein</fullName>
    </submittedName>
</protein>
<accession>A0ABW1V2Z2</accession>
<evidence type="ECO:0000256" key="5">
    <source>
        <dbReference type="ARBA" id="ARBA00023088"/>
    </source>
</evidence>
<reference evidence="10" key="1">
    <citation type="journal article" date="2019" name="Int. J. Syst. Evol. Microbiol.">
        <title>The Global Catalogue of Microorganisms (GCM) 10K type strain sequencing project: providing services to taxonomists for standard genome sequencing and annotation.</title>
        <authorList>
            <consortium name="The Broad Institute Genomics Platform"/>
            <consortium name="The Broad Institute Genome Sequencing Center for Infectious Disease"/>
            <person name="Wu L."/>
            <person name="Ma J."/>
        </authorList>
    </citation>
    <scope>NUCLEOTIDE SEQUENCE [LARGE SCALE GENOMIC DNA]</scope>
    <source>
        <strain evidence="10">PCU 280</strain>
    </source>
</reference>
<feature type="compositionally biased region" description="Polar residues" evidence="6">
    <location>
        <begin position="990"/>
        <end position="1003"/>
    </location>
</feature>
<feature type="compositionally biased region" description="Basic and acidic residues" evidence="6">
    <location>
        <begin position="977"/>
        <end position="989"/>
    </location>
</feature>